<keyword evidence="3 6" id="KW-0540">Nuclease</keyword>
<dbReference type="NCBIfam" id="TIGR01280">
    <property type="entry name" value="xseB"/>
    <property type="match status" value="1"/>
</dbReference>
<evidence type="ECO:0000256" key="2">
    <source>
        <dbReference type="ARBA" id="ARBA00022490"/>
    </source>
</evidence>
<dbReference type="AlphaFoldDB" id="B8JFX8"/>
<dbReference type="RefSeq" id="WP_012525213.1">
    <property type="nucleotide sequence ID" value="NC_011891.1"/>
</dbReference>
<dbReference type="KEGG" id="acp:A2cp1_1222"/>
<gene>
    <name evidence="6" type="primary">xseB</name>
    <name evidence="8" type="ordered locus">A2cp1_1222</name>
</gene>
<sequence length="93" mass="10085">MSEASERRSDTEAAGAAEPYDALVARLERVVGELESGQLTLEQSIERFAEGVRLAKEASRKLDDAERRVELLVRGADGDDEAVPFEPEGGRGP</sequence>
<evidence type="ECO:0000256" key="7">
    <source>
        <dbReference type="SAM" id="MobiDB-lite"/>
    </source>
</evidence>
<dbReference type="InterPro" id="IPR037004">
    <property type="entry name" value="Exonuc_VII_ssu_sf"/>
</dbReference>
<dbReference type="SUPFAM" id="SSF116842">
    <property type="entry name" value="XseB-like"/>
    <property type="match status" value="1"/>
</dbReference>
<dbReference type="PANTHER" id="PTHR34137:SF1">
    <property type="entry name" value="EXODEOXYRIBONUCLEASE 7 SMALL SUBUNIT"/>
    <property type="match status" value="1"/>
</dbReference>
<dbReference type="Proteomes" id="UP000007089">
    <property type="component" value="Chromosome"/>
</dbReference>
<keyword evidence="2 6" id="KW-0963">Cytoplasm</keyword>
<dbReference type="Gene3D" id="1.10.287.1040">
    <property type="entry name" value="Exonuclease VII, small subunit"/>
    <property type="match status" value="1"/>
</dbReference>
<dbReference type="GO" id="GO:0008855">
    <property type="term" value="F:exodeoxyribonuclease VII activity"/>
    <property type="evidence" value="ECO:0007669"/>
    <property type="project" value="UniProtKB-UniRule"/>
</dbReference>
<dbReference type="PANTHER" id="PTHR34137">
    <property type="entry name" value="EXODEOXYRIBONUCLEASE 7 SMALL SUBUNIT"/>
    <property type="match status" value="1"/>
</dbReference>
<protein>
    <recommendedName>
        <fullName evidence="6">Exodeoxyribonuclease 7 small subunit</fullName>
        <ecNumber evidence="6">3.1.11.6</ecNumber>
    </recommendedName>
    <alternativeName>
        <fullName evidence="6">Exodeoxyribonuclease VII small subunit</fullName>
        <shortName evidence="6">Exonuclease VII small subunit</shortName>
    </alternativeName>
</protein>
<comment type="subunit">
    <text evidence="6">Heterooligomer composed of large and small subunits.</text>
</comment>
<evidence type="ECO:0000256" key="4">
    <source>
        <dbReference type="ARBA" id="ARBA00022801"/>
    </source>
</evidence>
<evidence type="ECO:0000256" key="6">
    <source>
        <dbReference type="HAMAP-Rule" id="MF_00337"/>
    </source>
</evidence>
<organism evidence="8 9">
    <name type="scientific">Anaeromyxobacter dehalogenans (strain ATCC BAA-258 / DSM 21875 / 2CP-1)</name>
    <dbReference type="NCBI Taxonomy" id="455488"/>
    <lineage>
        <taxon>Bacteria</taxon>
        <taxon>Pseudomonadati</taxon>
        <taxon>Myxococcota</taxon>
        <taxon>Myxococcia</taxon>
        <taxon>Myxococcales</taxon>
        <taxon>Cystobacterineae</taxon>
        <taxon>Anaeromyxobacteraceae</taxon>
        <taxon>Anaeromyxobacter</taxon>
    </lineage>
</organism>
<comment type="function">
    <text evidence="6">Bidirectionally degrades single-stranded DNA into large acid-insoluble oligonucleotides, which are then degraded further into small acid-soluble oligonucleotides.</text>
</comment>
<dbReference type="GO" id="GO:0005829">
    <property type="term" value="C:cytosol"/>
    <property type="evidence" value="ECO:0007669"/>
    <property type="project" value="TreeGrafter"/>
</dbReference>
<name>B8JFX8_ANAD2</name>
<keyword evidence="9" id="KW-1185">Reference proteome</keyword>
<dbReference type="EMBL" id="CP001359">
    <property type="protein sequence ID" value="ACL64566.1"/>
    <property type="molecule type" value="Genomic_DNA"/>
</dbReference>
<comment type="subcellular location">
    <subcellularLocation>
        <location evidence="6">Cytoplasm</location>
    </subcellularLocation>
</comment>
<proteinExistence type="inferred from homology"/>
<dbReference type="GO" id="GO:0009318">
    <property type="term" value="C:exodeoxyribonuclease VII complex"/>
    <property type="evidence" value="ECO:0007669"/>
    <property type="project" value="UniProtKB-UniRule"/>
</dbReference>
<dbReference type="HAMAP" id="MF_00337">
    <property type="entry name" value="Exonuc_7_S"/>
    <property type="match status" value="1"/>
</dbReference>
<evidence type="ECO:0000256" key="5">
    <source>
        <dbReference type="ARBA" id="ARBA00022839"/>
    </source>
</evidence>
<dbReference type="GO" id="GO:0006308">
    <property type="term" value="P:DNA catabolic process"/>
    <property type="evidence" value="ECO:0007669"/>
    <property type="project" value="UniProtKB-UniRule"/>
</dbReference>
<dbReference type="EC" id="3.1.11.6" evidence="6"/>
<dbReference type="InterPro" id="IPR003761">
    <property type="entry name" value="Exonuc_VII_S"/>
</dbReference>
<evidence type="ECO:0000256" key="1">
    <source>
        <dbReference type="ARBA" id="ARBA00009998"/>
    </source>
</evidence>
<evidence type="ECO:0000313" key="8">
    <source>
        <dbReference type="EMBL" id="ACL64566.1"/>
    </source>
</evidence>
<comment type="similarity">
    <text evidence="1 6">Belongs to the XseB family.</text>
</comment>
<dbReference type="Pfam" id="PF02609">
    <property type="entry name" value="Exonuc_VII_S"/>
    <property type="match status" value="1"/>
</dbReference>
<evidence type="ECO:0000313" key="9">
    <source>
        <dbReference type="Proteomes" id="UP000007089"/>
    </source>
</evidence>
<reference evidence="8" key="1">
    <citation type="submission" date="2009-01" db="EMBL/GenBank/DDBJ databases">
        <title>Complete sequence of Anaeromyxobacter dehalogenans 2CP-1.</title>
        <authorList>
            <consortium name="US DOE Joint Genome Institute"/>
            <person name="Lucas S."/>
            <person name="Copeland A."/>
            <person name="Lapidus A."/>
            <person name="Glavina del Rio T."/>
            <person name="Dalin E."/>
            <person name="Tice H."/>
            <person name="Bruce D."/>
            <person name="Goodwin L."/>
            <person name="Pitluck S."/>
            <person name="Saunders E."/>
            <person name="Brettin T."/>
            <person name="Detter J.C."/>
            <person name="Han C."/>
            <person name="Larimer F."/>
            <person name="Land M."/>
            <person name="Hauser L."/>
            <person name="Kyrpides N."/>
            <person name="Ovchinnikova G."/>
            <person name="Beliaev A.S."/>
            <person name="Richardson P."/>
        </authorList>
    </citation>
    <scope>NUCLEOTIDE SEQUENCE</scope>
    <source>
        <strain evidence="8">2CP-1</strain>
    </source>
</reference>
<feature type="region of interest" description="Disordered" evidence="7">
    <location>
        <begin position="73"/>
        <end position="93"/>
    </location>
</feature>
<keyword evidence="4 6" id="KW-0378">Hydrolase</keyword>
<keyword evidence="5 6" id="KW-0269">Exonuclease</keyword>
<comment type="catalytic activity">
    <reaction evidence="6">
        <text>Exonucleolytic cleavage in either 5'- to 3'- or 3'- to 5'-direction to yield nucleoside 5'-phosphates.</text>
        <dbReference type="EC" id="3.1.11.6"/>
    </reaction>
</comment>
<evidence type="ECO:0000256" key="3">
    <source>
        <dbReference type="ARBA" id="ARBA00022722"/>
    </source>
</evidence>
<accession>B8JFX8</accession>
<dbReference type="HOGENOM" id="CLU_145918_3_3_7"/>